<keyword evidence="1" id="KW-0812">Transmembrane</keyword>
<accession>A0A545AXV9</accession>
<keyword evidence="3" id="KW-1185">Reference proteome</keyword>
<comment type="caution">
    <text evidence="2">The sequence shown here is derived from an EMBL/GenBank/DDBJ whole genome shotgun (WGS) entry which is preliminary data.</text>
</comment>
<feature type="transmembrane region" description="Helical" evidence="1">
    <location>
        <begin position="56"/>
        <end position="75"/>
    </location>
</feature>
<feature type="transmembrane region" description="Helical" evidence="1">
    <location>
        <begin position="29"/>
        <end position="47"/>
    </location>
</feature>
<gene>
    <name evidence="2" type="ORF">FL583_06415</name>
</gene>
<dbReference type="RefSeq" id="WP_142703518.1">
    <property type="nucleotide sequence ID" value="NZ_VIRS01000003.1"/>
</dbReference>
<organism evidence="2 3">
    <name type="scientific">Cryptosporangium phraense</name>
    <dbReference type="NCBI Taxonomy" id="2593070"/>
    <lineage>
        <taxon>Bacteria</taxon>
        <taxon>Bacillati</taxon>
        <taxon>Actinomycetota</taxon>
        <taxon>Actinomycetes</taxon>
        <taxon>Cryptosporangiales</taxon>
        <taxon>Cryptosporangiaceae</taxon>
        <taxon>Cryptosporangium</taxon>
    </lineage>
</organism>
<dbReference type="EMBL" id="VIRS01000003">
    <property type="protein sequence ID" value="TQS46111.1"/>
    <property type="molecule type" value="Genomic_DNA"/>
</dbReference>
<reference evidence="2 3" key="1">
    <citation type="submission" date="2019-07" db="EMBL/GenBank/DDBJ databases">
        <title>Cryptosporangium phraense sp. nov., isolated from plant litter.</title>
        <authorList>
            <person name="Suriyachadkun C."/>
        </authorList>
    </citation>
    <scope>NUCLEOTIDE SEQUENCE [LARGE SCALE GENOMIC DNA]</scope>
    <source>
        <strain evidence="2 3">A-T 5661</strain>
    </source>
</reference>
<dbReference type="InParanoid" id="A0A545AXV9"/>
<keyword evidence="1" id="KW-0472">Membrane</keyword>
<keyword evidence="1" id="KW-1133">Transmembrane helix</keyword>
<evidence type="ECO:0000256" key="1">
    <source>
        <dbReference type="SAM" id="Phobius"/>
    </source>
</evidence>
<dbReference type="AlphaFoldDB" id="A0A545AXV9"/>
<evidence type="ECO:0000313" key="2">
    <source>
        <dbReference type="EMBL" id="TQS46111.1"/>
    </source>
</evidence>
<protein>
    <submittedName>
        <fullName evidence="2">Uncharacterized protein</fullName>
    </submittedName>
</protein>
<sequence length="225" mass="24211">MLQRVSVMIGLFALAPLTRIWDRPWPVRLVFALAVVTLLAATTYDLLPRWFRRRSVLLVGVLGVSIVAALVPAALSEPEAAVGQLPEAAGRATFTTPRPGQSFALVERKGGEYTDGFVATGTCTVPPEYSAVIGYRATDGSGYWLLSDGILGDCASDGVTRRWTAGRVDPSWGAPGVRRAAALVVIVMRRDLALRAQVDKQKGEPLRLPRPAASVTVFTTRVALR</sequence>
<evidence type="ECO:0000313" key="3">
    <source>
        <dbReference type="Proteomes" id="UP000317982"/>
    </source>
</evidence>
<name>A0A545AXV9_9ACTN</name>
<dbReference type="Proteomes" id="UP000317982">
    <property type="component" value="Unassembled WGS sequence"/>
</dbReference>
<proteinExistence type="predicted"/>